<evidence type="ECO:0000313" key="3">
    <source>
        <dbReference type="Proteomes" id="UP001357485"/>
    </source>
</evidence>
<name>A0ABR0M344_9PEZI</name>
<feature type="non-terminal residue" evidence="2">
    <location>
        <position position="226"/>
    </location>
</feature>
<comment type="caution">
    <text evidence="2">The sequence shown here is derived from an EMBL/GenBank/DDBJ whole genome shotgun (WGS) entry which is preliminary data.</text>
</comment>
<evidence type="ECO:0000313" key="2">
    <source>
        <dbReference type="EMBL" id="KAK5278237.1"/>
    </source>
</evidence>
<feature type="non-terminal residue" evidence="2">
    <location>
        <position position="1"/>
    </location>
</feature>
<dbReference type="Proteomes" id="UP001357485">
    <property type="component" value="Unassembled WGS sequence"/>
</dbReference>
<dbReference type="EMBL" id="JAVRRA010002187">
    <property type="protein sequence ID" value="KAK5278237.1"/>
    <property type="molecule type" value="Genomic_DNA"/>
</dbReference>
<accession>A0ABR0M344</accession>
<protein>
    <submittedName>
        <fullName evidence="2">Uncharacterized protein</fullName>
    </submittedName>
</protein>
<sequence length="226" mass="25048">RDGKEAQVAEDVDSPPDTPSSRTLNDSVTRDKTSSIHGMPLAEQQMLAEGEDKENPDSEAGVGLAKLAALRAKVERLDRQRDSTMAEIYCYEHRSEAPKHALMVQYYLENLMKGETGGRDFNGDDGQLDVTMFDEAAKIEEIKRRPSRKATFGRRVKNGGRLRTSGFFSTNRPGPLTCEVDPLRASAKKRNMGSLDFHSLADALGLPRNPIPVFHKGQLAYRDGTL</sequence>
<proteinExistence type="predicted"/>
<gene>
    <name evidence="2" type="ORF">LTR16_008851</name>
</gene>
<reference evidence="2 3" key="1">
    <citation type="submission" date="2023-08" db="EMBL/GenBank/DDBJ databases">
        <title>Black Yeasts Isolated from many extreme environments.</title>
        <authorList>
            <person name="Coleine C."/>
            <person name="Stajich J.E."/>
            <person name="Selbmann L."/>
        </authorList>
    </citation>
    <scope>NUCLEOTIDE SEQUENCE [LARGE SCALE GENOMIC DNA]</scope>
    <source>
        <strain evidence="2 3">CCFEE 536</strain>
    </source>
</reference>
<organism evidence="2 3">
    <name type="scientific">Cryomyces antarcticus</name>
    <dbReference type="NCBI Taxonomy" id="329879"/>
    <lineage>
        <taxon>Eukaryota</taxon>
        <taxon>Fungi</taxon>
        <taxon>Dikarya</taxon>
        <taxon>Ascomycota</taxon>
        <taxon>Pezizomycotina</taxon>
        <taxon>Dothideomycetes</taxon>
        <taxon>Dothideomycetes incertae sedis</taxon>
        <taxon>Cryomyces</taxon>
    </lineage>
</organism>
<evidence type="ECO:0000256" key="1">
    <source>
        <dbReference type="SAM" id="MobiDB-lite"/>
    </source>
</evidence>
<keyword evidence="3" id="KW-1185">Reference proteome</keyword>
<feature type="region of interest" description="Disordered" evidence="1">
    <location>
        <begin position="1"/>
        <end position="60"/>
    </location>
</feature>